<protein>
    <submittedName>
        <fullName evidence="3">Taurine catabolism dioxygenase</fullName>
    </submittedName>
</protein>
<keyword evidence="3" id="KW-0223">Dioxygenase</keyword>
<organism evidence="3 4">
    <name type="scientific">Diplodia corticola</name>
    <dbReference type="NCBI Taxonomy" id="236234"/>
    <lineage>
        <taxon>Eukaryota</taxon>
        <taxon>Fungi</taxon>
        <taxon>Dikarya</taxon>
        <taxon>Ascomycota</taxon>
        <taxon>Pezizomycotina</taxon>
        <taxon>Dothideomycetes</taxon>
        <taxon>Dothideomycetes incertae sedis</taxon>
        <taxon>Botryosphaeriales</taxon>
        <taxon>Botryosphaeriaceae</taxon>
        <taxon>Diplodia</taxon>
    </lineage>
</organism>
<keyword evidence="1" id="KW-0560">Oxidoreductase</keyword>
<dbReference type="PANTHER" id="PTHR10696:SF54">
    <property type="entry name" value="FAMILY OXIDOREDUCTASE, PUTATIVE (AFU_ORTHOLOGUE AFUA_4G13850)-RELATED"/>
    <property type="match status" value="1"/>
</dbReference>
<dbReference type="GO" id="GO:0051213">
    <property type="term" value="F:dioxygenase activity"/>
    <property type="evidence" value="ECO:0007669"/>
    <property type="project" value="UniProtKB-KW"/>
</dbReference>
<dbReference type="OrthoDB" id="272271at2759"/>
<keyword evidence="4" id="KW-1185">Reference proteome</keyword>
<evidence type="ECO:0000313" key="4">
    <source>
        <dbReference type="Proteomes" id="UP000183809"/>
    </source>
</evidence>
<dbReference type="EMBL" id="MNUE01000066">
    <property type="protein sequence ID" value="OJD30105.1"/>
    <property type="molecule type" value="Genomic_DNA"/>
</dbReference>
<dbReference type="STRING" id="236234.A0A1J9QNS8"/>
<evidence type="ECO:0000256" key="1">
    <source>
        <dbReference type="ARBA" id="ARBA00023002"/>
    </source>
</evidence>
<evidence type="ECO:0000259" key="2">
    <source>
        <dbReference type="Pfam" id="PF02668"/>
    </source>
</evidence>
<gene>
    <name evidence="3" type="ORF">BKCO1_6600049</name>
</gene>
<proteinExistence type="predicted"/>
<dbReference type="InterPro" id="IPR050411">
    <property type="entry name" value="AlphaKG_dependent_hydroxylases"/>
</dbReference>
<dbReference type="InterPro" id="IPR003819">
    <property type="entry name" value="TauD/TfdA-like"/>
</dbReference>
<reference evidence="3 4" key="1">
    <citation type="submission" date="2016-10" db="EMBL/GenBank/DDBJ databases">
        <title>Proteomics and genomics reveal pathogen-plant mechanisms compatible with a hemibiotrophic lifestyle of Diplodia corticola.</title>
        <authorList>
            <person name="Fernandes I."/>
            <person name="De Jonge R."/>
            <person name="Van De Peer Y."/>
            <person name="Devreese B."/>
            <person name="Alves A."/>
            <person name="Esteves A.C."/>
        </authorList>
    </citation>
    <scope>NUCLEOTIDE SEQUENCE [LARGE SCALE GENOMIC DNA]</scope>
    <source>
        <strain evidence="3 4">CBS 112549</strain>
    </source>
</reference>
<dbReference type="RefSeq" id="XP_020126365.1">
    <property type="nucleotide sequence ID" value="XM_020278309.1"/>
</dbReference>
<evidence type="ECO:0000313" key="3">
    <source>
        <dbReference type="EMBL" id="OJD30105.1"/>
    </source>
</evidence>
<dbReference type="AlphaFoldDB" id="A0A1J9QNS8"/>
<dbReference type="GeneID" id="31018570"/>
<name>A0A1J9QNS8_9PEZI</name>
<comment type="caution">
    <text evidence="3">The sequence shown here is derived from an EMBL/GenBank/DDBJ whole genome shotgun (WGS) entry which is preliminary data.</text>
</comment>
<dbReference type="Gene3D" id="3.60.130.10">
    <property type="entry name" value="Clavaminate synthase-like"/>
    <property type="match status" value="1"/>
</dbReference>
<dbReference type="Pfam" id="PF02668">
    <property type="entry name" value="TauD"/>
    <property type="match status" value="1"/>
</dbReference>
<dbReference type="InterPro" id="IPR042098">
    <property type="entry name" value="TauD-like_sf"/>
</dbReference>
<dbReference type="SUPFAM" id="SSF51197">
    <property type="entry name" value="Clavaminate synthase-like"/>
    <property type="match status" value="1"/>
</dbReference>
<dbReference type="Proteomes" id="UP000183809">
    <property type="component" value="Unassembled WGS sequence"/>
</dbReference>
<accession>A0A1J9QNS8</accession>
<dbReference type="PANTHER" id="PTHR10696">
    <property type="entry name" value="GAMMA-BUTYROBETAINE HYDROXYLASE-RELATED"/>
    <property type="match status" value="1"/>
</dbReference>
<sequence>MVPPVVVSTGVDPAKLYYSQKIQQKYRTDAPDNRLAKKAEPEADIQFNPDLDTFLARSAKRTLAGGLEKAVPNGWPASLSGRLAWKGSNFEDESSFIYRLSDEEKEEISRALSWFKDQELDGNDVSAENFPLPTLAPRLAAVSEEVYNGLGAVILRGLDVDQFSPPDLATVFLGVSSYIARKRGVQDRNGTMIKHLMDNGAADSQAELPLHTDVTCDIVATLTRQCSTEGGMCTIASSWTIYNELAATRPDLIHVLARPDWPFDTFGREPPYYNRALLFYTDGKAILNFSRRVLTGHPYEPRSQSIPRLSEAQADALDSVHYIAKEHQMKLTMEKGDMRFINNTGLLHGREAFFDNGREKSKRHLLRLWLHDEEKAWTLPPALRLAWARVFEDDERVTRWDIEPVRVNGVLMCRSSSPCD</sequence>
<feature type="domain" description="TauD/TfdA-like" evidence="2">
    <location>
        <begin position="122"/>
        <end position="369"/>
    </location>
</feature>